<organism evidence="2 3">
    <name type="scientific">Gymnopilus junonius</name>
    <name type="common">Spectacular rustgill mushroom</name>
    <name type="synonym">Gymnopilus spectabilis subsp. junonius</name>
    <dbReference type="NCBI Taxonomy" id="109634"/>
    <lineage>
        <taxon>Eukaryota</taxon>
        <taxon>Fungi</taxon>
        <taxon>Dikarya</taxon>
        <taxon>Basidiomycota</taxon>
        <taxon>Agaricomycotina</taxon>
        <taxon>Agaricomycetes</taxon>
        <taxon>Agaricomycetidae</taxon>
        <taxon>Agaricales</taxon>
        <taxon>Agaricineae</taxon>
        <taxon>Hymenogastraceae</taxon>
        <taxon>Gymnopilus</taxon>
    </lineage>
</organism>
<protein>
    <submittedName>
        <fullName evidence="2">Uncharacterized protein</fullName>
    </submittedName>
</protein>
<dbReference type="AlphaFoldDB" id="A0A9P5NEI2"/>
<evidence type="ECO:0000313" key="2">
    <source>
        <dbReference type="EMBL" id="KAF8883745.1"/>
    </source>
</evidence>
<evidence type="ECO:0000256" key="1">
    <source>
        <dbReference type="SAM" id="Coils"/>
    </source>
</evidence>
<gene>
    <name evidence="2" type="ORF">CPB84DRAFT_1789738</name>
</gene>
<keyword evidence="1" id="KW-0175">Coiled coil</keyword>
<comment type="caution">
    <text evidence="2">The sequence shown here is derived from an EMBL/GenBank/DDBJ whole genome shotgun (WGS) entry which is preliminary data.</text>
</comment>
<feature type="coiled-coil region" evidence="1">
    <location>
        <begin position="60"/>
        <end position="112"/>
    </location>
</feature>
<dbReference type="OrthoDB" id="3045099at2759"/>
<reference evidence="2" key="1">
    <citation type="submission" date="2020-11" db="EMBL/GenBank/DDBJ databases">
        <authorList>
            <consortium name="DOE Joint Genome Institute"/>
            <person name="Ahrendt S."/>
            <person name="Riley R."/>
            <person name="Andreopoulos W."/>
            <person name="LaButti K."/>
            <person name="Pangilinan J."/>
            <person name="Ruiz-duenas F.J."/>
            <person name="Barrasa J.M."/>
            <person name="Sanchez-Garcia M."/>
            <person name="Camarero S."/>
            <person name="Miyauchi S."/>
            <person name="Serrano A."/>
            <person name="Linde D."/>
            <person name="Babiker R."/>
            <person name="Drula E."/>
            <person name="Ayuso-Fernandez I."/>
            <person name="Pacheco R."/>
            <person name="Padilla G."/>
            <person name="Ferreira P."/>
            <person name="Barriuso J."/>
            <person name="Kellner H."/>
            <person name="Castanera R."/>
            <person name="Alfaro M."/>
            <person name="Ramirez L."/>
            <person name="Pisabarro A.G."/>
            <person name="Kuo A."/>
            <person name="Tritt A."/>
            <person name="Lipzen A."/>
            <person name="He G."/>
            <person name="Yan M."/>
            <person name="Ng V."/>
            <person name="Cullen D."/>
            <person name="Martin F."/>
            <person name="Rosso M.-N."/>
            <person name="Henrissat B."/>
            <person name="Hibbett D."/>
            <person name="Martinez A.T."/>
            <person name="Grigoriev I.V."/>
        </authorList>
    </citation>
    <scope>NUCLEOTIDE SEQUENCE</scope>
    <source>
        <strain evidence="2">AH 44721</strain>
    </source>
</reference>
<dbReference type="EMBL" id="JADNYJ010000113">
    <property type="protein sequence ID" value="KAF8883745.1"/>
    <property type="molecule type" value="Genomic_DNA"/>
</dbReference>
<proteinExistence type="predicted"/>
<sequence length="290" mass="32475">MGNKCNASCPPAFVFPLYEQFKGILDPQLHNARFPGSSPIRPPPSMATSSLVPHAPACQAEGLKQHVQQLEEDNKGLTDKVTKLENDTRKEKKCVMQEMSDLHRMIAELQHEPENLAVKVEMTGGSLNDLDGEDIKPVINEEVAEKMEKSHQAASSNALLQDVFAKAMACPKKLTGNLLPEYPKEGEEWSLRTGSEDKALHFKCDKLSSDETNWPNLQIIIKEIHTNGSSYSPAALEWIRVRLLIKRSARGGRGFGWSSKRFSSSNRRTQTHLVSDVPYHFSYFLMTSLV</sequence>
<dbReference type="Proteomes" id="UP000724874">
    <property type="component" value="Unassembled WGS sequence"/>
</dbReference>
<accession>A0A9P5NEI2</accession>
<keyword evidence="3" id="KW-1185">Reference proteome</keyword>
<evidence type="ECO:0000313" key="3">
    <source>
        <dbReference type="Proteomes" id="UP000724874"/>
    </source>
</evidence>
<name>A0A9P5NEI2_GYMJU</name>